<dbReference type="GO" id="GO:0020037">
    <property type="term" value="F:heme binding"/>
    <property type="evidence" value="ECO:0007669"/>
    <property type="project" value="TreeGrafter"/>
</dbReference>
<dbReference type="GO" id="GO:0019646">
    <property type="term" value="P:aerobic electron transport chain"/>
    <property type="evidence" value="ECO:0007669"/>
    <property type="project" value="InterPro"/>
</dbReference>
<keyword evidence="13" id="KW-1185">Reference proteome</keyword>
<evidence type="ECO:0000313" key="13">
    <source>
        <dbReference type="Proteomes" id="UP000002654"/>
    </source>
</evidence>
<evidence type="ECO:0000256" key="7">
    <source>
        <dbReference type="ARBA" id="ARBA00022982"/>
    </source>
</evidence>
<keyword evidence="3" id="KW-1003">Cell membrane</keyword>
<evidence type="ECO:0000256" key="11">
    <source>
        <dbReference type="SAM" id="Phobius"/>
    </source>
</evidence>
<dbReference type="HOGENOM" id="CLU_658251_0_0_2"/>
<dbReference type="EMBL" id="FN869859">
    <property type="protein sequence ID" value="CCC80820.1"/>
    <property type="molecule type" value="Genomic_DNA"/>
</dbReference>
<dbReference type="RefSeq" id="WP_014126078.1">
    <property type="nucleotide sequence ID" value="NC_016070.1"/>
</dbReference>
<keyword evidence="9" id="KW-0408">Iron</keyword>
<protein>
    <submittedName>
        <fullName evidence="12">Cytochrome bd-type quinol oxidase, subunit 1-like protein</fullName>
    </submittedName>
</protein>
<evidence type="ECO:0000256" key="6">
    <source>
        <dbReference type="ARBA" id="ARBA00022723"/>
    </source>
</evidence>
<feature type="transmembrane region" description="Helical" evidence="11">
    <location>
        <begin position="127"/>
        <end position="151"/>
    </location>
</feature>
<evidence type="ECO:0000256" key="2">
    <source>
        <dbReference type="ARBA" id="ARBA00022448"/>
    </source>
</evidence>
<sequence length="422" mass="46132">METLTALTVGLIAWSFAVHLPLVYTVLGLVWLLPTLEVLGIKKNNDRYFEIAKRLSRYLIFIYAIGGLFGTIITVFLAGLMPIFTNAAGVLLWPVWGVAIVFGVAISLPLIGFYYRSFGKMDDAKHAALGYVLAIFTSIIPAMFRLVFAFINYPVGVVVKPDPNSVIGFDLGADLGQALTNPTYPPLLIATLTGAVAFTATLISAVYTWRYAKTKDEIYKLGKEFFAKAALILGVIYVLSAVWYLYEVYQYSPTVAWSIFGSPPSYLPSSLQPVYQPDLNLSWLFYLNIVLGVIVLIHLALALRSSNAPLAMLAFLAVIALMDGAEVLNGLAHLPYAIVPSPPIALALVNSYGVNFALQVANTLKVSTLITPSLNSLVQLMGQEPWLLGFSLAMFVLFNVVLLAGVYYVFALRPQQTPQTPK</sequence>
<organism evidence="12 13">
    <name type="scientific">Thermoproteus tenax (strain ATCC 35583 / DSM 2078 / JCM 9277 / NBRC 100435 / Kra 1)</name>
    <dbReference type="NCBI Taxonomy" id="768679"/>
    <lineage>
        <taxon>Archaea</taxon>
        <taxon>Thermoproteota</taxon>
        <taxon>Thermoprotei</taxon>
        <taxon>Thermoproteales</taxon>
        <taxon>Thermoproteaceae</taxon>
        <taxon>Thermoproteus</taxon>
    </lineage>
</organism>
<dbReference type="PANTHER" id="PTHR30365">
    <property type="entry name" value="CYTOCHROME D UBIQUINOL OXIDASE"/>
    <property type="match status" value="1"/>
</dbReference>
<dbReference type="eggNOG" id="arCOG02720">
    <property type="taxonomic scope" value="Archaea"/>
</dbReference>
<evidence type="ECO:0000256" key="4">
    <source>
        <dbReference type="ARBA" id="ARBA00022617"/>
    </source>
</evidence>
<dbReference type="STRING" id="768679.TTX_0143"/>
<keyword evidence="7" id="KW-0249">Electron transport</keyword>
<proteinExistence type="predicted"/>
<feature type="transmembrane region" description="Helical" evidence="11">
    <location>
        <begin position="12"/>
        <end position="39"/>
    </location>
</feature>
<evidence type="ECO:0000256" key="5">
    <source>
        <dbReference type="ARBA" id="ARBA00022692"/>
    </source>
</evidence>
<dbReference type="PANTHER" id="PTHR30365:SF14">
    <property type="entry name" value="CYTOCHROME BD MENAQUINOL OXIDASE SUBUNIT I-RELATED"/>
    <property type="match status" value="1"/>
</dbReference>
<feature type="transmembrane region" description="Helical" evidence="11">
    <location>
        <begin position="90"/>
        <end position="115"/>
    </location>
</feature>
<keyword evidence="6" id="KW-0479">Metal-binding</keyword>
<dbReference type="GO" id="GO:0009055">
    <property type="term" value="F:electron transfer activity"/>
    <property type="evidence" value="ECO:0007669"/>
    <property type="project" value="InterPro"/>
</dbReference>
<dbReference type="PaxDb" id="768679-TTX_0143"/>
<evidence type="ECO:0000256" key="9">
    <source>
        <dbReference type="ARBA" id="ARBA00023004"/>
    </source>
</evidence>
<feature type="transmembrane region" description="Helical" evidence="11">
    <location>
        <begin position="283"/>
        <end position="303"/>
    </location>
</feature>
<evidence type="ECO:0000256" key="8">
    <source>
        <dbReference type="ARBA" id="ARBA00022989"/>
    </source>
</evidence>
<feature type="transmembrane region" description="Helical" evidence="11">
    <location>
        <begin position="187"/>
        <end position="209"/>
    </location>
</feature>
<dbReference type="AlphaFoldDB" id="G4RMI9"/>
<dbReference type="PATRIC" id="fig|768679.9.peg.148"/>
<dbReference type="GeneID" id="11263152"/>
<evidence type="ECO:0000256" key="3">
    <source>
        <dbReference type="ARBA" id="ARBA00022475"/>
    </source>
</evidence>
<reference evidence="12 13" key="1">
    <citation type="journal article" date="2011" name="PLoS ONE">
        <title>The complete genome sequence of Thermoproteus tenax: a physiologically versatile member of the Crenarchaeota.</title>
        <authorList>
            <person name="Siebers B."/>
            <person name="Zaparty M."/>
            <person name="Raddatz G."/>
            <person name="Tjaden B."/>
            <person name="Albers S.V."/>
            <person name="Bell S.D."/>
            <person name="Blombach F."/>
            <person name="Kletzin A."/>
            <person name="Kyrpides N."/>
            <person name="Lanz C."/>
            <person name="Plagens A."/>
            <person name="Rampp M."/>
            <person name="Rosinus A."/>
            <person name="von Jan M."/>
            <person name="Makarova K.S."/>
            <person name="Klenk H.P."/>
            <person name="Schuster S.C."/>
            <person name="Hensel R."/>
        </authorList>
    </citation>
    <scope>NUCLEOTIDE SEQUENCE [LARGE SCALE GENOMIC DNA]</scope>
    <source>
        <strain evidence="13">ATCC 35583 / DSM 2078 / JCM 9277 / NBRC 100435 / Kra 1</strain>
    </source>
</reference>
<keyword evidence="5 11" id="KW-0812">Transmembrane</keyword>
<evidence type="ECO:0000256" key="1">
    <source>
        <dbReference type="ARBA" id="ARBA00004651"/>
    </source>
</evidence>
<dbReference type="GO" id="GO:0005886">
    <property type="term" value="C:plasma membrane"/>
    <property type="evidence" value="ECO:0007669"/>
    <property type="project" value="UniProtKB-SubCell"/>
</dbReference>
<accession>G4RMI9</accession>
<dbReference type="GO" id="GO:0016682">
    <property type="term" value="F:oxidoreductase activity, acting on diphenols and related substances as donors, oxygen as acceptor"/>
    <property type="evidence" value="ECO:0007669"/>
    <property type="project" value="TreeGrafter"/>
</dbReference>
<dbReference type="Proteomes" id="UP000002654">
    <property type="component" value="Chromosome"/>
</dbReference>
<dbReference type="GO" id="GO:0070069">
    <property type="term" value="C:cytochrome complex"/>
    <property type="evidence" value="ECO:0007669"/>
    <property type="project" value="InterPro"/>
</dbReference>
<comment type="subcellular location">
    <subcellularLocation>
        <location evidence="1">Cell membrane</location>
        <topology evidence="1">Multi-pass membrane protein</topology>
    </subcellularLocation>
</comment>
<dbReference type="KEGG" id="ttn:TTX_0143"/>
<keyword evidence="8 11" id="KW-1133">Transmembrane helix</keyword>
<feature type="transmembrane region" description="Helical" evidence="11">
    <location>
        <begin position="310"/>
        <end position="332"/>
    </location>
</feature>
<keyword evidence="2" id="KW-0813">Transport</keyword>
<feature type="transmembrane region" description="Helical" evidence="11">
    <location>
        <begin position="60"/>
        <end position="84"/>
    </location>
</feature>
<dbReference type="GO" id="GO:0046872">
    <property type="term" value="F:metal ion binding"/>
    <property type="evidence" value="ECO:0007669"/>
    <property type="project" value="UniProtKB-KW"/>
</dbReference>
<keyword evidence="10 11" id="KW-0472">Membrane</keyword>
<gene>
    <name evidence="12" type="primary">cydA-2</name>
    <name evidence="12" type="ordered locus">TTX_0143</name>
</gene>
<dbReference type="InterPro" id="IPR002585">
    <property type="entry name" value="Cyt-d_ubiquinol_oxidase_su_1"/>
</dbReference>
<dbReference type="OrthoDB" id="24372at2157"/>
<evidence type="ECO:0000256" key="10">
    <source>
        <dbReference type="ARBA" id="ARBA00023136"/>
    </source>
</evidence>
<keyword evidence="4" id="KW-0349">Heme</keyword>
<dbReference type="Pfam" id="PF01654">
    <property type="entry name" value="Cyt_bd_oxida_I"/>
    <property type="match status" value="1"/>
</dbReference>
<feature type="transmembrane region" description="Helical" evidence="11">
    <location>
        <begin position="386"/>
        <end position="410"/>
    </location>
</feature>
<evidence type="ECO:0000313" key="12">
    <source>
        <dbReference type="EMBL" id="CCC80820.1"/>
    </source>
</evidence>
<feature type="transmembrane region" description="Helical" evidence="11">
    <location>
        <begin position="229"/>
        <end position="246"/>
    </location>
</feature>
<name>G4RMI9_THETK</name>